<organism evidence="1 2">
    <name type="scientific">Xylaria bambusicola</name>
    <dbReference type="NCBI Taxonomy" id="326684"/>
    <lineage>
        <taxon>Eukaryota</taxon>
        <taxon>Fungi</taxon>
        <taxon>Dikarya</taxon>
        <taxon>Ascomycota</taxon>
        <taxon>Pezizomycotina</taxon>
        <taxon>Sordariomycetes</taxon>
        <taxon>Xylariomycetidae</taxon>
        <taxon>Xylariales</taxon>
        <taxon>Xylariaceae</taxon>
        <taxon>Xylaria</taxon>
    </lineage>
</organism>
<sequence length="145" mass="16200">MIRYDTIGSSSLVSVQNGKGMLKGINNYTNEKEIDKRDTSTETELLIRQRRAQEEENSKTDRLRATLSLLVAPIQIASRHFVPPSPDKASTQPGPSPKDLDDKILIIAALSLCLHVAIEKGIFLPFHEVEKYALQILVMLETKVT</sequence>
<comment type="caution">
    <text evidence="1">The sequence shown here is derived from an EMBL/GenBank/DDBJ whole genome shotgun (WGS) entry which is preliminary data.</text>
</comment>
<keyword evidence="2" id="KW-1185">Reference proteome</keyword>
<evidence type="ECO:0000313" key="1">
    <source>
        <dbReference type="EMBL" id="KAK5631462.1"/>
    </source>
</evidence>
<reference evidence="1 2" key="1">
    <citation type="submission" date="2023-10" db="EMBL/GenBank/DDBJ databases">
        <title>Draft genome sequence of Xylaria bambusicola isolate GMP-LS, the root and basal stem rot pathogen of sugarcane in Indonesia.</title>
        <authorList>
            <person name="Selvaraj P."/>
            <person name="Muralishankar V."/>
            <person name="Muruganantham S."/>
            <person name="Sp S."/>
            <person name="Haryani S."/>
            <person name="Lau K.J.X."/>
            <person name="Naqvi N.I."/>
        </authorList>
    </citation>
    <scope>NUCLEOTIDE SEQUENCE [LARGE SCALE GENOMIC DNA]</scope>
    <source>
        <strain evidence="1">GMP-LS</strain>
    </source>
</reference>
<proteinExistence type="predicted"/>
<accession>A0AAN7Z7C9</accession>
<dbReference type="AlphaFoldDB" id="A0AAN7Z7C9"/>
<gene>
    <name evidence="1" type="ORF">RRF57_007176</name>
</gene>
<dbReference type="EMBL" id="JAWHQM010000019">
    <property type="protein sequence ID" value="KAK5631462.1"/>
    <property type="molecule type" value="Genomic_DNA"/>
</dbReference>
<protein>
    <submittedName>
        <fullName evidence="1">Uncharacterized protein</fullName>
    </submittedName>
</protein>
<name>A0AAN7Z7C9_9PEZI</name>
<evidence type="ECO:0000313" key="2">
    <source>
        <dbReference type="Proteomes" id="UP001305414"/>
    </source>
</evidence>
<dbReference type="Proteomes" id="UP001305414">
    <property type="component" value="Unassembled WGS sequence"/>
</dbReference>